<organism evidence="2 3">
    <name type="scientific">Ranatra chinensis</name>
    <dbReference type="NCBI Taxonomy" id="642074"/>
    <lineage>
        <taxon>Eukaryota</taxon>
        <taxon>Metazoa</taxon>
        <taxon>Ecdysozoa</taxon>
        <taxon>Arthropoda</taxon>
        <taxon>Hexapoda</taxon>
        <taxon>Insecta</taxon>
        <taxon>Pterygota</taxon>
        <taxon>Neoptera</taxon>
        <taxon>Paraneoptera</taxon>
        <taxon>Hemiptera</taxon>
        <taxon>Heteroptera</taxon>
        <taxon>Panheteroptera</taxon>
        <taxon>Nepomorpha</taxon>
        <taxon>Nepidae</taxon>
        <taxon>Ranatrinae</taxon>
        <taxon>Ranatra</taxon>
    </lineage>
</organism>
<gene>
    <name evidence="2" type="ORF">AAG570_004954</name>
</gene>
<dbReference type="Proteomes" id="UP001558652">
    <property type="component" value="Unassembled WGS sequence"/>
</dbReference>
<comment type="caution">
    <text evidence="2">The sequence shown here is derived from an EMBL/GenBank/DDBJ whole genome shotgun (WGS) entry which is preliminary data.</text>
</comment>
<dbReference type="InterPro" id="IPR038606">
    <property type="entry name" value="To_sf"/>
</dbReference>
<proteinExistence type="predicted"/>
<reference evidence="2 3" key="1">
    <citation type="submission" date="2024-07" db="EMBL/GenBank/DDBJ databases">
        <title>Chromosome-level genome assembly of the water stick insect Ranatra chinensis (Heteroptera: Nepidae).</title>
        <authorList>
            <person name="Liu X."/>
        </authorList>
    </citation>
    <scope>NUCLEOTIDE SEQUENCE [LARGE SCALE GENOMIC DNA]</scope>
    <source>
        <strain evidence="2">Cailab_2021Rc</strain>
        <tissue evidence="2">Muscle</tissue>
    </source>
</reference>
<evidence type="ECO:0000313" key="2">
    <source>
        <dbReference type="EMBL" id="KAL1116482.1"/>
    </source>
</evidence>
<dbReference type="AlphaFoldDB" id="A0ABD0XZ16"/>
<name>A0ABD0XZ16_9HEMI</name>
<evidence type="ECO:0000256" key="1">
    <source>
        <dbReference type="SAM" id="MobiDB-lite"/>
    </source>
</evidence>
<sequence>MFFSPISRPTESGYSVSGDDTGTESIRKAVTRLSEQARAVMEHYKQEDPIGLPGAPIPDPMVIPKIKKGIFDLKNLHIYGLSKFKIEKFDLDLDNMHPMLSPPQRVKEIFLTAYPERAVFADEVPQAPYCLRIQDPAARSATGRARSLLLQLCPAV</sequence>
<dbReference type="Gene3D" id="3.15.10.30">
    <property type="entry name" value="Haemolymph juvenile hormone binding protein"/>
    <property type="match status" value="1"/>
</dbReference>
<protein>
    <submittedName>
        <fullName evidence="2">Uncharacterized protein</fullName>
    </submittedName>
</protein>
<accession>A0ABD0XZ16</accession>
<keyword evidence="3" id="KW-1185">Reference proteome</keyword>
<evidence type="ECO:0000313" key="3">
    <source>
        <dbReference type="Proteomes" id="UP001558652"/>
    </source>
</evidence>
<feature type="region of interest" description="Disordered" evidence="1">
    <location>
        <begin position="1"/>
        <end position="23"/>
    </location>
</feature>
<feature type="compositionally biased region" description="Polar residues" evidence="1">
    <location>
        <begin position="7"/>
        <end position="23"/>
    </location>
</feature>
<dbReference type="EMBL" id="JBFDAA010000017">
    <property type="protein sequence ID" value="KAL1116482.1"/>
    <property type="molecule type" value="Genomic_DNA"/>
</dbReference>